<evidence type="ECO:0000313" key="5">
    <source>
        <dbReference type="EMBL" id="GAA1112636.1"/>
    </source>
</evidence>
<dbReference type="Gene3D" id="6.10.140.850">
    <property type="match status" value="1"/>
</dbReference>
<dbReference type="Proteomes" id="UP001501581">
    <property type="component" value="Unassembled WGS sequence"/>
</dbReference>
<evidence type="ECO:0000256" key="4">
    <source>
        <dbReference type="ARBA" id="ARBA00023163"/>
    </source>
</evidence>
<organism evidence="5 6">
    <name type="scientific">Nocardioides dubius</name>
    <dbReference type="NCBI Taxonomy" id="317019"/>
    <lineage>
        <taxon>Bacteria</taxon>
        <taxon>Bacillati</taxon>
        <taxon>Actinomycetota</taxon>
        <taxon>Actinomycetes</taxon>
        <taxon>Propionibacteriales</taxon>
        <taxon>Nocardioidaceae</taxon>
        <taxon>Nocardioides</taxon>
    </lineage>
</organism>
<evidence type="ECO:0000256" key="3">
    <source>
        <dbReference type="ARBA" id="ARBA00023125"/>
    </source>
</evidence>
<dbReference type="Gene3D" id="1.10.10.10">
    <property type="entry name" value="Winged helix-like DNA-binding domain superfamily/Winged helix DNA-binding domain"/>
    <property type="match status" value="1"/>
</dbReference>
<name>A0ABP4EP17_9ACTN</name>
<gene>
    <name evidence="5" type="ORF">GCM10009668_37950</name>
</gene>
<dbReference type="InterPro" id="IPR036388">
    <property type="entry name" value="WH-like_DNA-bd_sf"/>
</dbReference>
<sequence>MLTSRKKIGDLERAVMDVLWDAKDGDLLTVREVHALLADERDIAYTTVMTVMDRLARKGMVEQLREGRAYTYRARASRGEMTAELMRGTLDEFAEHDRRTALAAFVGDASAEDLATLRQALAELERR</sequence>
<dbReference type="EMBL" id="BAAALG010000014">
    <property type="protein sequence ID" value="GAA1112636.1"/>
    <property type="molecule type" value="Genomic_DNA"/>
</dbReference>
<keyword evidence="6" id="KW-1185">Reference proteome</keyword>
<dbReference type="PIRSF" id="PIRSF019455">
    <property type="entry name" value="CopR_AtkY"/>
    <property type="match status" value="1"/>
</dbReference>
<dbReference type="SUPFAM" id="SSF46785">
    <property type="entry name" value="Winged helix' DNA-binding domain"/>
    <property type="match status" value="1"/>
</dbReference>
<comment type="caution">
    <text evidence="5">The sequence shown here is derived from an EMBL/GenBank/DDBJ whole genome shotgun (WGS) entry which is preliminary data.</text>
</comment>
<protein>
    <submittedName>
        <fullName evidence="5">BlaI/MecI/CopY family transcriptional regulator</fullName>
    </submittedName>
</protein>
<dbReference type="Pfam" id="PF03965">
    <property type="entry name" value="Penicillinase_R"/>
    <property type="match status" value="1"/>
</dbReference>
<evidence type="ECO:0000313" key="6">
    <source>
        <dbReference type="Proteomes" id="UP001501581"/>
    </source>
</evidence>
<keyword evidence="4" id="KW-0804">Transcription</keyword>
<accession>A0ABP4EP17</accession>
<proteinExistence type="inferred from homology"/>
<keyword evidence="3" id="KW-0238">DNA-binding</keyword>
<evidence type="ECO:0000256" key="2">
    <source>
        <dbReference type="ARBA" id="ARBA00023015"/>
    </source>
</evidence>
<dbReference type="InterPro" id="IPR036390">
    <property type="entry name" value="WH_DNA-bd_sf"/>
</dbReference>
<keyword evidence="2" id="KW-0805">Transcription regulation</keyword>
<reference evidence="6" key="1">
    <citation type="journal article" date="2019" name="Int. J. Syst. Evol. Microbiol.">
        <title>The Global Catalogue of Microorganisms (GCM) 10K type strain sequencing project: providing services to taxonomists for standard genome sequencing and annotation.</title>
        <authorList>
            <consortium name="The Broad Institute Genomics Platform"/>
            <consortium name="The Broad Institute Genome Sequencing Center for Infectious Disease"/>
            <person name="Wu L."/>
            <person name="Ma J."/>
        </authorList>
    </citation>
    <scope>NUCLEOTIDE SEQUENCE [LARGE SCALE GENOMIC DNA]</scope>
    <source>
        <strain evidence="6">JCM 13008</strain>
    </source>
</reference>
<dbReference type="InterPro" id="IPR005650">
    <property type="entry name" value="BlaI_family"/>
</dbReference>
<evidence type="ECO:0000256" key="1">
    <source>
        <dbReference type="ARBA" id="ARBA00011046"/>
    </source>
</evidence>
<comment type="similarity">
    <text evidence="1">Belongs to the BlaI transcriptional regulatory family.</text>
</comment>
<dbReference type="RefSeq" id="WP_343996475.1">
    <property type="nucleotide sequence ID" value="NZ_BAAALG010000014.1"/>
</dbReference>